<sequence length="73" mass="7828">MDGVLWSFKFVFNLSVAIAGSQHIASFLTSNFASLDLDLDLDLDLAVASKCAIVQAPPIATSGGRAEFLRREV</sequence>
<dbReference type="EMBL" id="JAZDCT010000026">
    <property type="protein sequence ID" value="MEE1889654.1"/>
    <property type="molecule type" value="Genomic_DNA"/>
</dbReference>
<protein>
    <recommendedName>
        <fullName evidence="3">Secreted protein</fullName>
    </recommendedName>
</protein>
<evidence type="ECO:0008006" key="3">
    <source>
        <dbReference type="Google" id="ProtNLM"/>
    </source>
</evidence>
<evidence type="ECO:0000313" key="1">
    <source>
        <dbReference type="EMBL" id="MEE1889654.1"/>
    </source>
</evidence>
<dbReference type="Proteomes" id="UP001354227">
    <property type="component" value="Unassembled WGS sequence"/>
</dbReference>
<feature type="non-terminal residue" evidence="1">
    <location>
        <position position="73"/>
    </location>
</feature>
<dbReference type="RefSeq" id="WP_330104761.1">
    <property type="nucleotide sequence ID" value="NZ_JAZDCT010000026.1"/>
</dbReference>
<accession>A0ABU7HEB5</accession>
<comment type="caution">
    <text evidence="1">The sequence shown here is derived from an EMBL/GenBank/DDBJ whole genome shotgun (WGS) entry which is preliminary data.</text>
</comment>
<name>A0ABU7HEB5_9PSED</name>
<gene>
    <name evidence="1" type="ORF">V0R62_18465</name>
</gene>
<proteinExistence type="predicted"/>
<evidence type="ECO:0000313" key="2">
    <source>
        <dbReference type="Proteomes" id="UP001354227"/>
    </source>
</evidence>
<organism evidence="1 2">
    <name type="scientific">Pseudomonas carassii</name>
    <dbReference type="NCBI Taxonomy" id="3115855"/>
    <lineage>
        <taxon>Bacteria</taxon>
        <taxon>Pseudomonadati</taxon>
        <taxon>Pseudomonadota</taxon>
        <taxon>Gammaproteobacteria</taxon>
        <taxon>Pseudomonadales</taxon>
        <taxon>Pseudomonadaceae</taxon>
        <taxon>Pseudomonas</taxon>
    </lineage>
</organism>
<keyword evidence="2" id="KW-1185">Reference proteome</keyword>
<reference evidence="1" key="1">
    <citation type="submission" date="2024-01" db="EMBL/GenBank/DDBJ databases">
        <title>Unpublished Manusciprt.</title>
        <authorList>
            <person name="Duman M."/>
            <person name="Valdes E.G."/>
            <person name="Ajmi N."/>
            <person name="Altun S."/>
            <person name="Saticioglu I.B."/>
        </authorList>
    </citation>
    <scope>NUCLEOTIDE SEQUENCE</scope>
    <source>
        <strain evidence="1">137P</strain>
    </source>
</reference>